<dbReference type="RefSeq" id="WP_161699311.1">
    <property type="nucleotide sequence ID" value="NZ_JAAAHS010000141.1"/>
</dbReference>
<comment type="caution">
    <text evidence="2">The sequence shown here is derived from an EMBL/GenBank/DDBJ whole genome shotgun (WGS) entry which is preliminary data.</text>
</comment>
<accession>A0A964UQ89</accession>
<dbReference type="Proteomes" id="UP000598297">
    <property type="component" value="Unassembled WGS sequence"/>
</dbReference>
<evidence type="ECO:0000313" key="2">
    <source>
        <dbReference type="EMBL" id="NBE53429.1"/>
    </source>
</evidence>
<keyword evidence="3" id="KW-1185">Reference proteome</keyword>
<evidence type="ECO:0000256" key="1">
    <source>
        <dbReference type="SAM" id="MobiDB-lite"/>
    </source>
</evidence>
<feature type="compositionally biased region" description="Basic residues" evidence="1">
    <location>
        <begin position="115"/>
        <end position="128"/>
    </location>
</feature>
<proteinExistence type="predicted"/>
<dbReference type="AlphaFoldDB" id="A0A964UQ89"/>
<sequence>MPQRLKPLDRQTGVRLDARSPQLPHLAILVAREIGGGAVVGDGAPVAEVLDGEAAEIAAREAAAAALRLCANGTAIFSELLNVPAELEREAKPVAVTRAKEVVEQLRARADRPPRSRRTRHAHRRDGG</sequence>
<protein>
    <submittedName>
        <fullName evidence="2">Uncharacterized protein</fullName>
    </submittedName>
</protein>
<evidence type="ECO:0000313" key="3">
    <source>
        <dbReference type="Proteomes" id="UP000598297"/>
    </source>
</evidence>
<name>A0A964UQ89_9ACTN</name>
<feature type="region of interest" description="Disordered" evidence="1">
    <location>
        <begin position="106"/>
        <end position="128"/>
    </location>
</feature>
<gene>
    <name evidence="2" type="ORF">GUY60_18770</name>
</gene>
<organism evidence="2 3">
    <name type="scientific">Streptomyces boluensis</name>
    <dbReference type="NCBI Taxonomy" id="1775135"/>
    <lineage>
        <taxon>Bacteria</taxon>
        <taxon>Bacillati</taxon>
        <taxon>Actinomycetota</taxon>
        <taxon>Actinomycetes</taxon>
        <taxon>Kitasatosporales</taxon>
        <taxon>Streptomycetaceae</taxon>
        <taxon>Streptomyces</taxon>
    </lineage>
</organism>
<dbReference type="EMBL" id="JAAAHS010000141">
    <property type="protein sequence ID" value="NBE53429.1"/>
    <property type="molecule type" value="Genomic_DNA"/>
</dbReference>
<reference evidence="2" key="1">
    <citation type="submission" date="2020-01" db="EMBL/GenBank/DDBJ databases">
        <title>Whole-genome analyses of novel actinobacteria.</title>
        <authorList>
            <person name="Sahin N."/>
        </authorList>
    </citation>
    <scope>NUCLEOTIDE SEQUENCE</scope>
    <source>
        <strain evidence="2">YC537</strain>
    </source>
</reference>